<evidence type="ECO:0000256" key="6">
    <source>
        <dbReference type="ARBA" id="ARBA00022989"/>
    </source>
</evidence>
<evidence type="ECO:0000256" key="4">
    <source>
        <dbReference type="ARBA" id="ARBA00022692"/>
    </source>
</evidence>
<dbReference type="Pfam" id="PF02653">
    <property type="entry name" value="BPD_transp_2"/>
    <property type="match status" value="1"/>
</dbReference>
<evidence type="ECO:0000256" key="1">
    <source>
        <dbReference type="ARBA" id="ARBA00004651"/>
    </source>
</evidence>
<comment type="subcellular location">
    <subcellularLocation>
        <location evidence="1">Cell membrane</location>
        <topology evidence="1">Multi-pass membrane protein</topology>
    </subcellularLocation>
</comment>
<feature type="transmembrane region" description="Helical" evidence="9">
    <location>
        <begin position="6"/>
        <end position="27"/>
    </location>
</feature>
<keyword evidence="11" id="KW-1185">Reference proteome</keyword>
<dbReference type="EMBL" id="QAOH01000009">
    <property type="protein sequence ID" value="PTQ70702.1"/>
    <property type="molecule type" value="Genomic_DNA"/>
</dbReference>
<feature type="transmembrane region" description="Helical" evidence="9">
    <location>
        <begin position="238"/>
        <end position="258"/>
    </location>
</feature>
<evidence type="ECO:0000256" key="5">
    <source>
        <dbReference type="ARBA" id="ARBA00022970"/>
    </source>
</evidence>
<dbReference type="PANTHER" id="PTHR11795">
    <property type="entry name" value="BRANCHED-CHAIN AMINO ACID TRANSPORT SYSTEM PERMEASE PROTEIN LIVH"/>
    <property type="match status" value="1"/>
</dbReference>
<accession>A0A2T5HGK0</accession>
<sequence>MDALMQFIFSGLTVGAVYALVALGFTIIYNASDVVNFAQGEFVMLGGMITVFTFEAGLPLPLAALIAIFVTSAVGVALNKLAIEPARGAPVVSLIIITIGASIFIRGAAQIVFDKQLHRLPSFSGDEPIHMLGATILPQSLWVIGGALLVFVGLYLFFTRTLTGKAVLATANNRLAAQLVGINTGFMMTLSFALSAAIGALAGVLVTPITLVGYDIGVALALKGFAAAMLGGMGNPKGALAGGLLLGLFEALTAGYISSQYKEAVAFIVILAVLFVMPQGIFGEKKTERV</sequence>
<dbReference type="InterPro" id="IPR001851">
    <property type="entry name" value="ABC_transp_permease"/>
</dbReference>
<feature type="transmembrane region" description="Helical" evidence="9">
    <location>
        <begin position="211"/>
        <end position="231"/>
    </location>
</feature>
<dbReference type="AlphaFoldDB" id="A0A2T5HGK0"/>
<keyword evidence="2" id="KW-0813">Transport</keyword>
<keyword evidence="4 9" id="KW-0812">Transmembrane</keyword>
<dbReference type="InterPro" id="IPR052157">
    <property type="entry name" value="BCAA_transport_permease"/>
</dbReference>
<evidence type="ECO:0000313" key="10">
    <source>
        <dbReference type="EMBL" id="PTQ70702.1"/>
    </source>
</evidence>
<keyword evidence="5" id="KW-0029">Amino-acid transport</keyword>
<name>A0A2T5HGK0_9RHOB</name>
<evidence type="ECO:0000256" key="9">
    <source>
        <dbReference type="SAM" id="Phobius"/>
    </source>
</evidence>
<feature type="transmembrane region" description="Helical" evidence="9">
    <location>
        <begin position="60"/>
        <end position="79"/>
    </location>
</feature>
<evidence type="ECO:0000256" key="2">
    <source>
        <dbReference type="ARBA" id="ARBA00022448"/>
    </source>
</evidence>
<evidence type="ECO:0000313" key="11">
    <source>
        <dbReference type="Proteomes" id="UP000244077"/>
    </source>
</evidence>
<dbReference type="CDD" id="cd06582">
    <property type="entry name" value="TM_PBP1_LivH_like"/>
    <property type="match status" value="1"/>
</dbReference>
<comment type="caution">
    <text evidence="10">The sequence shown here is derived from an EMBL/GenBank/DDBJ whole genome shotgun (WGS) entry which is preliminary data.</text>
</comment>
<feature type="transmembrane region" description="Helical" evidence="9">
    <location>
        <begin position="179"/>
        <end position="205"/>
    </location>
</feature>
<keyword evidence="3" id="KW-1003">Cell membrane</keyword>
<feature type="transmembrane region" description="Helical" evidence="9">
    <location>
        <begin position="264"/>
        <end position="282"/>
    </location>
</feature>
<dbReference type="GO" id="GO:0005886">
    <property type="term" value="C:plasma membrane"/>
    <property type="evidence" value="ECO:0007669"/>
    <property type="project" value="UniProtKB-SubCell"/>
</dbReference>
<dbReference type="OrthoDB" id="9779023at2"/>
<evidence type="ECO:0000256" key="7">
    <source>
        <dbReference type="ARBA" id="ARBA00023136"/>
    </source>
</evidence>
<organism evidence="10 11">
    <name type="scientific">Celeribacter persicus</name>
    <dbReference type="NCBI Taxonomy" id="1651082"/>
    <lineage>
        <taxon>Bacteria</taxon>
        <taxon>Pseudomonadati</taxon>
        <taxon>Pseudomonadota</taxon>
        <taxon>Alphaproteobacteria</taxon>
        <taxon>Rhodobacterales</taxon>
        <taxon>Roseobacteraceae</taxon>
        <taxon>Celeribacter</taxon>
    </lineage>
</organism>
<dbReference type="PANTHER" id="PTHR11795:SF450">
    <property type="entry name" value="ABC TRANSPORTER PERMEASE PROTEIN"/>
    <property type="match status" value="1"/>
</dbReference>
<dbReference type="Proteomes" id="UP000244077">
    <property type="component" value="Unassembled WGS sequence"/>
</dbReference>
<dbReference type="RefSeq" id="WP_107816927.1">
    <property type="nucleotide sequence ID" value="NZ_QAOH01000009.1"/>
</dbReference>
<keyword evidence="7 9" id="KW-0472">Membrane</keyword>
<keyword evidence="6 9" id="KW-1133">Transmembrane helix</keyword>
<proteinExistence type="inferred from homology"/>
<feature type="transmembrane region" description="Helical" evidence="9">
    <location>
        <begin position="91"/>
        <end position="113"/>
    </location>
</feature>
<evidence type="ECO:0000256" key="3">
    <source>
        <dbReference type="ARBA" id="ARBA00022475"/>
    </source>
</evidence>
<dbReference type="GO" id="GO:0022857">
    <property type="term" value="F:transmembrane transporter activity"/>
    <property type="evidence" value="ECO:0007669"/>
    <property type="project" value="InterPro"/>
</dbReference>
<evidence type="ECO:0000256" key="8">
    <source>
        <dbReference type="ARBA" id="ARBA00037998"/>
    </source>
</evidence>
<protein>
    <submittedName>
        <fullName evidence="10">Amino acid/amide ABC transporter membrane protein 1 (HAAT family)</fullName>
    </submittedName>
</protein>
<reference evidence="10 11" key="1">
    <citation type="submission" date="2018-04" db="EMBL/GenBank/DDBJ databases">
        <title>Genomic Encyclopedia of Archaeal and Bacterial Type Strains, Phase II (KMG-II): from individual species to whole genera.</title>
        <authorList>
            <person name="Goeker M."/>
        </authorList>
    </citation>
    <scope>NUCLEOTIDE SEQUENCE [LARGE SCALE GENOMIC DNA]</scope>
    <source>
        <strain evidence="10 11">DSM 100434</strain>
    </source>
</reference>
<feature type="transmembrane region" description="Helical" evidence="9">
    <location>
        <begin position="140"/>
        <end position="158"/>
    </location>
</feature>
<dbReference type="GO" id="GO:0006865">
    <property type="term" value="P:amino acid transport"/>
    <property type="evidence" value="ECO:0007669"/>
    <property type="project" value="UniProtKB-KW"/>
</dbReference>
<comment type="similarity">
    <text evidence="8">Belongs to the binding-protein-dependent transport system permease family. LivHM subfamily.</text>
</comment>
<gene>
    <name evidence="10" type="ORF">C8N42_10930</name>
</gene>